<dbReference type="EMBL" id="JAKNGE010000020">
    <property type="protein sequence ID" value="MCG4747014.1"/>
    <property type="molecule type" value="Genomic_DNA"/>
</dbReference>
<accession>A0AAX1SN66</accession>
<reference evidence="10 11" key="1">
    <citation type="journal article" date="2020" name="Cell Host Microbe">
        <title>Functional and Genomic Variation between Human-Derived Isolates of Lachnospiraceae Reveals Inter- and Intra-Species Diversity.</title>
        <authorList>
            <person name="Sorbara M.T."/>
            <person name="Littmann E.R."/>
            <person name="Fontana E."/>
            <person name="Moody T.U."/>
            <person name="Kohout C.E."/>
            <person name="Gjonbalaj M."/>
            <person name="Eaton V."/>
            <person name="Seok R."/>
            <person name="Leiner I.M."/>
            <person name="Pamer E.G."/>
        </authorList>
    </citation>
    <scope>NUCLEOTIDE SEQUENCE [LARGE SCALE GENOMIC DNA]</scope>
    <source>
        <strain evidence="10 11">MSK.1.17</strain>
    </source>
</reference>
<evidence type="ECO:0000256" key="4">
    <source>
        <dbReference type="ARBA" id="ARBA00022692"/>
    </source>
</evidence>
<dbReference type="InterPro" id="IPR051393">
    <property type="entry name" value="ABC_transporter_permease"/>
</dbReference>
<feature type="transmembrane region" description="Helical" evidence="7">
    <location>
        <begin position="161"/>
        <end position="187"/>
    </location>
</feature>
<dbReference type="PANTHER" id="PTHR30193">
    <property type="entry name" value="ABC TRANSPORTER PERMEASE PROTEIN"/>
    <property type="match status" value="1"/>
</dbReference>
<reference evidence="10" key="2">
    <citation type="submission" date="2020-02" db="EMBL/GenBank/DDBJ databases">
        <authorList>
            <person name="Littmann E."/>
            <person name="Sorbara M."/>
        </authorList>
    </citation>
    <scope>NUCLEOTIDE SEQUENCE</scope>
    <source>
        <strain evidence="10">MSK.1.17</strain>
    </source>
</reference>
<dbReference type="AlphaFoldDB" id="A0AAX1SN66"/>
<evidence type="ECO:0000256" key="3">
    <source>
        <dbReference type="ARBA" id="ARBA00022475"/>
    </source>
</evidence>
<feature type="transmembrane region" description="Helical" evidence="7">
    <location>
        <begin position="81"/>
        <end position="102"/>
    </location>
</feature>
<feature type="transmembrane region" description="Helical" evidence="7">
    <location>
        <begin position="208"/>
        <end position="231"/>
    </location>
</feature>
<dbReference type="GO" id="GO:0005886">
    <property type="term" value="C:plasma membrane"/>
    <property type="evidence" value="ECO:0007669"/>
    <property type="project" value="UniProtKB-SubCell"/>
</dbReference>
<evidence type="ECO:0000256" key="5">
    <source>
        <dbReference type="ARBA" id="ARBA00022989"/>
    </source>
</evidence>
<dbReference type="InterPro" id="IPR000515">
    <property type="entry name" value="MetI-like"/>
</dbReference>
<evidence type="ECO:0000313" key="9">
    <source>
        <dbReference type="EMBL" id="MCG4747014.1"/>
    </source>
</evidence>
<evidence type="ECO:0000256" key="6">
    <source>
        <dbReference type="ARBA" id="ARBA00023136"/>
    </source>
</evidence>
<evidence type="ECO:0000256" key="2">
    <source>
        <dbReference type="ARBA" id="ARBA00022448"/>
    </source>
</evidence>
<keyword evidence="4 7" id="KW-0812">Transmembrane</keyword>
<dbReference type="CDD" id="cd06261">
    <property type="entry name" value="TM_PBP2"/>
    <property type="match status" value="1"/>
</dbReference>
<keyword evidence="11" id="KW-1185">Reference proteome</keyword>
<dbReference type="Proteomes" id="UP001299608">
    <property type="component" value="Unassembled WGS sequence"/>
</dbReference>
<name>A0AAX1SN66_9FIRM</name>
<keyword evidence="5 7" id="KW-1133">Transmembrane helix</keyword>
<comment type="subcellular location">
    <subcellularLocation>
        <location evidence="1 7">Cell membrane</location>
        <topology evidence="1 7">Multi-pass membrane protein</topology>
    </subcellularLocation>
</comment>
<organism evidence="9 12">
    <name type="scientific">Enterocloster aldenensis</name>
    <dbReference type="NCBI Taxonomy" id="358742"/>
    <lineage>
        <taxon>Bacteria</taxon>
        <taxon>Bacillati</taxon>
        <taxon>Bacillota</taxon>
        <taxon>Clostridia</taxon>
        <taxon>Lachnospirales</taxon>
        <taxon>Lachnospiraceae</taxon>
        <taxon>Enterocloster</taxon>
    </lineage>
</organism>
<protein>
    <submittedName>
        <fullName evidence="9">Sugar ABC transporter permease</fullName>
    </submittedName>
</protein>
<comment type="similarity">
    <text evidence="7">Belongs to the binding-protein-dependent transport system permease family.</text>
</comment>
<reference evidence="9" key="3">
    <citation type="submission" date="2022-01" db="EMBL/GenBank/DDBJ databases">
        <title>Collection of gut derived symbiotic bacterial strains cultured from healthy donors.</title>
        <authorList>
            <person name="Lin H."/>
            <person name="Kohout C."/>
            <person name="Waligurski E."/>
            <person name="Pamer E.G."/>
        </authorList>
    </citation>
    <scope>NUCLEOTIDE SEQUENCE</scope>
    <source>
        <strain evidence="9">DFI.6.55</strain>
    </source>
</reference>
<dbReference type="GO" id="GO:0055085">
    <property type="term" value="P:transmembrane transport"/>
    <property type="evidence" value="ECO:0007669"/>
    <property type="project" value="InterPro"/>
</dbReference>
<evidence type="ECO:0000256" key="7">
    <source>
        <dbReference type="RuleBase" id="RU363032"/>
    </source>
</evidence>
<feature type="domain" description="ABC transmembrane type-1" evidence="8">
    <location>
        <begin position="77"/>
        <end position="289"/>
    </location>
</feature>
<dbReference type="EMBL" id="JAAITT010000017">
    <property type="protein sequence ID" value="NSJ49647.1"/>
    <property type="molecule type" value="Genomic_DNA"/>
</dbReference>
<dbReference type="Pfam" id="PF00528">
    <property type="entry name" value="BPD_transp_1"/>
    <property type="match status" value="1"/>
</dbReference>
<dbReference type="Proteomes" id="UP000669239">
    <property type="component" value="Unassembled WGS sequence"/>
</dbReference>
<feature type="transmembrane region" description="Helical" evidence="7">
    <location>
        <begin position="271"/>
        <end position="288"/>
    </location>
</feature>
<sequence>MDKSYQSIKRKNAVRENITAWCFIIPFLLFFLCFLLYPILKGMKLSLFDATLGGRTFFIGIQNYAAMFQDKGFWQAMFNTLFFVVISTPTIVLVGFIFAMFINSRLKGTIFIRTCFFSPYVLSMSVVTGLWIFIFQPYTGLVTQLTNVLGIGEMYWLNTKWLVWLAILITTVWWTVGFNMILFLAGLQDIPEDIYEAARIDGANSRQMLFSVTIPMLKDTTVLVIMLQTIASFKLFGQTYLMAGGGPGTHTRTIVHYIYETGFTNRRMGRAAAMSVAFFVMVFIITMLQNKVLGRKKD</sequence>
<evidence type="ECO:0000256" key="1">
    <source>
        <dbReference type="ARBA" id="ARBA00004651"/>
    </source>
</evidence>
<proteinExistence type="inferred from homology"/>
<feature type="transmembrane region" description="Helical" evidence="7">
    <location>
        <begin position="20"/>
        <end position="40"/>
    </location>
</feature>
<dbReference type="InterPro" id="IPR035906">
    <property type="entry name" value="MetI-like_sf"/>
</dbReference>
<evidence type="ECO:0000313" key="12">
    <source>
        <dbReference type="Proteomes" id="UP001299608"/>
    </source>
</evidence>
<feature type="transmembrane region" description="Helical" evidence="7">
    <location>
        <begin position="114"/>
        <end position="134"/>
    </location>
</feature>
<comment type="caution">
    <text evidence="9">The sequence shown here is derived from an EMBL/GenBank/DDBJ whole genome shotgun (WGS) entry which is preliminary data.</text>
</comment>
<keyword evidence="6 7" id="KW-0472">Membrane</keyword>
<evidence type="ECO:0000313" key="10">
    <source>
        <dbReference type="EMBL" id="NSJ49647.1"/>
    </source>
</evidence>
<dbReference type="RefSeq" id="WP_117555296.1">
    <property type="nucleotide sequence ID" value="NZ_CAXTHN010000002.1"/>
</dbReference>
<dbReference type="SUPFAM" id="SSF161098">
    <property type="entry name" value="MetI-like"/>
    <property type="match status" value="1"/>
</dbReference>
<dbReference type="Gene3D" id="1.10.3720.10">
    <property type="entry name" value="MetI-like"/>
    <property type="match status" value="1"/>
</dbReference>
<dbReference type="PANTHER" id="PTHR30193:SF37">
    <property type="entry name" value="INNER MEMBRANE ABC TRANSPORTER PERMEASE PROTEIN YCJO"/>
    <property type="match status" value="1"/>
</dbReference>
<keyword evidence="2 7" id="KW-0813">Transport</keyword>
<keyword evidence="3" id="KW-1003">Cell membrane</keyword>
<gene>
    <name evidence="10" type="ORF">G5B36_13190</name>
    <name evidence="9" type="ORF">L0N08_16435</name>
</gene>
<dbReference type="PROSITE" id="PS50928">
    <property type="entry name" value="ABC_TM1"/>
    <property type="match status" value="1"/>
</dbReference>
<evidence type="ECO:0000313" key="11">
    <source>
        <dbReference type="Proteomes" id="UP000669239"/>
    </source>
</evidence>
<evidence type="ECO:0000259" key="8">
    <source>
        <dbReference type="PROSITE" id="PS50928"/>
    </source>
</evidence>